<comment type="similarity">
    <text evidence="1">Belongs to the peptidase C48 family.</text>
</comment>
<dbReference type="Pfam" id="PF02902">
    <property type="entry name" value="Peptidase_C48"/>
    <property type="match status" value="1"/>
</dbReference>
<evidence type="ECO:0000256" key="2">
    <source>
        <dbReference type="ARBA" id="ARBA00022670"/>
    </source>
</evidence>
<proteinExistence type="inferred from homology"/>
<dbReference type="GO" id="GO:0006508">
    <property type="term" value="P:proteolysis"/>
    <property type="evidence" value="ECO:0007669"/>
    <property type="project" value="UniProtKB-KW"/>
</dbReference>
<keyword evidence="6" id="KW-1185">Reference proteome</keyword>
<keyword evidence="3" id="KW-0378">Hydrolase</keyword>
<dbReference type="Proteomes" id="UP000289738">
    <property type="component" value="Chromosome A07"/>
</dbReference>
<evidence type="ECO:0000313" key="6">
    <source>
        <dbReference type="Proteomes" id="UP000289738"/>
    </source>
</evidence>
<keyword evidence="2" id="KW-0645">Protease</keyword>
<dbReference type="Gene3D" id="3.40.395.10">
    <property type="entry name" value="Adenoviral Proteinase, Chain A"/>
    <property type="match status" value="1"/>
</dbReference>
<dbReference type="GO" id="GO:0008234">
    <property type="term" value="F:cysteine-type peptidase activity"/>
    <property type="evidence" value="ECO:0007669"/>
    <property type="project" value="InterPro"/>
</dbReference>
<dbReference type="AlphaFoldDB" id="A0A445CDR7"/>
<protein>
    <recommendedName>
        <fullName evidence="4">Ubiquitin-like protease family profile domain-containing protein</fullName>
    </recommendedName>
</protein>
<accession>A0A445CDR7</accession>
<sequence length="132" mass="15741">MSLMPGEQVHDVVVSIHSLILNEIKTKWYQEQIYIVLMDIVNFMVGTHGENYIDKRTNKANRFNIQQYDHYRQFLDKRKLATHPFIFVPISNGAHWWLWIADVNKKKFYVLDPINKKPEEIPDSKKEITNLL</sequence>
<evidence type="ECO:0000256" key="1">
    <source>
        <dbReference type="ARBA" id="ARBA00005234"/>
    </source>
</evidence>
<dbReference type="SUPFAM" id="SSF54001">
    <property type="entry name" value="Cysteine proteinases"/>
    <property type="match status" value="1"/>
</dbReference>
<comment type="caution">
    <text evidence="5">The sequence shown here is derived from an EMBL/GenBank/DDBJ whole genome shotgun (WGS) entry which is preliminary data.</text>
</comment>
<evidence type="ECO:0000256" key="3">
    <source>
        <dbReference type="ARBA" id="ARBA00022801"/>
    </source>
</evidence>
<dbReference type="InterPro" id="IPR003653">
    <property type="entry name" value="Peptidase_C48_C"/>
</dbReference>
<gene>
    <name evidence="5" type="ORF">Ahy_A07g035333</name>
</gene>
<reference evidence="5 6" key="1">
    <citation type="submission" date="2019-01" db="EMBL/GenBank/DDBJ databases">
        <title>Sequencing of cultivated peanut Arachis hypogaea provides insights into genome evolution and oil improvement.</title>
        <authorList>
            <person name="Chen X."/>
        </authorList>
    </citation>
    <scope>NUCLEOTIDE SEQUENCE [LARGE SCALE GENOMIC DNA]</scope>
    <source>
        <strain evidence="6">cv. Fuhuasheng</strain>
        <tissue evidence="5">Leaves</tissue>
    </source>
</reference>
<dbReference type="InterPro" id="IPR038765">
    <property type="entry name" value="Papain-like_cys_pep_sf"/>
</dbReference>
<evidence type="ECO:0000259" key="4">
    <source>
        <dbReference type="Pfam" id="PF02902"/>
    </source>
</evidence>
<organism evidence="5 6">
    <name type="scientific">Arachis hypogaea</name>
    <name type="common">Peanut</name>
    <dbReference type="NCBI Taxonomy" id="3818"/>
    <lineage>
        <taxon>Eukaryota</taxon>
        <taxon>Viridiplantae</taxon>
        <taxon>Streptophyta</taxon>
        <taxon>Embryophyta</taxon>
        <taxon>Tracheophyta</taxon>
        <taxon>Spermatophyta</taxon>
        <taxon>Magnoliopsida</taxon>
        <taxon>eudicotyledons</taxon>
        <taxon>Gunneridae</taxon>
        <taxon>Pentapetalae</taxon>
        <taxon>rosids</taxon>
        <taxon>fabids</taxon>
        <taxon>Fabales</taxon>
        <taxon>Fabaceae</taxon>
        <taxon>Papilionoideae</taxon>
        <taxon>50 kb inversion clade</taxon>
        <taxon>dalbergioids sensu lato</taxon>
        <taxon>Dalbergieae</taxon>
        <taxon>Pterocarpus clade</taxon>
        <taxon>Arachis</taxon>
    </lineage>
</organism>
<evidence type="ECO:0000313" key="5">
    <source>
        <dbReference type="EMBL" id="RYR49049.1"/>
    </source>
</evidence>
<feature type="domain" description="Ubiquitin-like protease family profile" evidence="4">
    <location>
        <begin position="26"/>
        <end position="125"/>
    </location>
</feature>
<dbReference type="EMBL" id="SDMP01000007">
    <property type="protein sequence ID" value="RYR49049.1"/>
    <property type="molecule type" value="Genomic_DNA"/>
</dbReference>
<name>A0A445CDR7_ARAHY</name>